<reference evidence="2" key="3">
    <citation type="submission" date="2016-10" db="EMBL/GenBank/DDBJ databases">
        <authorList>
            <person name="See-Too W.S."/>
        </authorList>
    </citation>
    <scope>NUCLEOTIDE SEQUENCE</scope>
    <source>
        <strain evidence="2">DSM 14505</strain>
    </source>
</reference>
<gene>
    <name evidence="3" type="ORF">A1A1_15548</name>
    <name evidence="2" type="ORF">BBH88_04810</name>
</gene>
<dbReference type="KEGG" id="pana:BBH88_04810"/>
<dbReference type="AlphaFoldDB" id="A0A1C7DE00"/>
<feature type="transmembrane region" description="Helical" evidence="1">
    <location>
        <begin position="82"/>
        <end position="101"/>
    </location>
</feature>
<protein>
    <submittedName>
        <fullName evidence="3">Uncharacterized protein</fullName>
    </submittedName>
</protein>
<name>A0A1C7DE00_9BACL</name>
<reference evidence="3 4" key="1">
    <citation type="journal article" date="2012" name="J. Bacteriol.">
        <title>Genome Sequence of the Antarctic Psychrophile Bacterium Planococcus antarcticus DSM 14505.</title>
        <authorList>
            <person name="Margolles A."/>
            <person name="Gueimonde M."/>
            <person name="Sanchez B."/>
        </authorList>
    </citation>
    <scope>NUCLEOTIDE SEQUENCE [LARGE SCALE GENOMIC DNA]</scope>
    <source>
        <strain evidence="3 4">DSM 14505</strain>
    </source>
</reference>
<accession>A0A1C7DE00</accession>
<keyword evidence="5" id="KW-1185">Reference proteome</keyword>
<reference evidence="5" key="2">
    <citation type="submission" date="2016-07" db="EMBL/GenBank/DDBJ databases">
        <authorList>
            <person name="See-Too W.S."/>
        </authorList>
    </citation>
    <scope>NUCLEOTIDE SEQUENCE [LARGE SCALE GENOMIC DNA]</scope>
    <source>
        <strain evidence="5">DSM 14505</strain>
    </source>
</reference>
<evidence type="ECO:0000256" key="1">
    <source>
        <dbReference type="SAM" id="Phobius"/>
    </source>
</evidence>
<evidence type="ECO:0000313" key="5">
    <source>
        <dbReference type="Proteomes" id="UP000092661"/>
    </source>
</evidence>
<dbReference type="Proteomes" id="UP000092661">
    <property type="component" value="Chromosome"/>
</dbReference>
<feature type="transmembrane region" description="Helical" evidence="1">
    <location>
        <begin position="6"/>
        <end position="24"/>
    </location>
</feature>
<sequence length="118" mass="13786">MEWLNYVIPILFICLFIYGLVKQVQQSVLLRKAVLPDRSFNKRVLVGNHLYSFSFGGFVFLLILNAFVYVGVFPQTQQVGNTVSLLSFLFLLFMFVSKFVIIPKDRVRFLRPISKRME</sequence>
<proteinExistence type="predicted"/>
<organism evidence="3 4">
    <name type="scientific">Planococcus antarcticus DSM 14505</name>
    <dbReference type="NCBI Taxonomy" id="1185653"/>
    <lineage>
        <taxon>Bacteria</taxon>
        <taxon>Bacillati</taxon>
        <taxon>Bacillota</taxon>
        <taxon>Bacilli</taxon>
        <taxon>Bacillales</taxon>
        <taxon>Caryophanaceae</taxon>
        <taxon>Planococcus</taxon>
    </lineage>
</organism>
<keyword evidence="1" id="KW-1133">Transmembrane helix</keyword>
<dbReference type="EMBL" id="CP016534">
    <property type="protein sequence ID" value="ANU09665.1"/>
    <property type="molecule type" value="Genomic_DNA"/>
</dbReference>
<evidence type="ECO:0000313" key="4">
    <source>
        <dbReference type="Proteomes" id="UP000004725"/>
    </source>
</evidence>
<keyword evidence="1" id="KW-0812">Transmembrane</keyword>
<keyword evidence="1" id="KW-0472">Membrane</keyword>
<dbReference type="Proteomes" id="UP000004725">
    <property type="component" value="Unassembled WGS sequence"/>
</dbReference>
<dbReference type="EMBL" id="AJYB01000065">
    <property type="protein sequence ID" value="EIM05503.1"/>
    <property type="molecule type" value="Genomic_DNA"/>
</dbReference>
<evidence type="ECO:0000313" key="3">
    <source>
        <dbReference type="EMBL" id="EIM05503.1"/>
    </source>
</evidence>
<evidence type="ECO:0000313" key="2">
    <source>
        <dbReference type="EMBL" id="ANU09665.1"/>
    </source>
</evidence>
<dbReference type="eggNOG" id="ENOG5033AEI">
    <property type="taxonomic scope" value="Bacteria"/>
</dbReference>
<feature type="transmembrane region" description="Helical" evidence="1">
    <location>
        <begin position="45"/>
        <end position="70"/>
    </location>
</feature>